<reference evidence="1 2" key="1">
    <citation type="submission" date="2016-10" db="EMBL/GenBank/DDBJ databases">
        <title>The genome sequence of Colletotrichum fioriniae PJ7.</title>
        <authorList>
            <person name="Baroncelli R."/>
        </authorList>
    </citation>
    <scope>NUCLEOTIDE SEQUENCE [LARGE SCALE GENOMIC DNA]</scope>
    <source>
        <strain evidence="1">Col 31</strain>
    </source>
</reference>
<proteinExistence type="predicted"/>
<name>A0AAI9UJ40_9PEZI</name>
<sequence length="50" mass="5675">MAKHHSSGLLSMGSGGWSNYLWTRVRPALIGKINVVEHHSYWPLTKGTRR</sequence>
<comment type="caution">
    <text evidence="1">The sequence shown here is derived from an EMBL/GenBank/DDBJ whole genome shotgun (WGS) entry which is preliminary data.</text>
</comment>
<evidence type="ECO:0000313" key="1">
    <source>
        <dbReference type="EMBL" id="KAK1458002.1"/>
    </source>
</evidence>
<dbReference type="EMBL" id="MLGG01000014">
    <property type="protein sequence ID" value="KAK1458002.1"/>
    <property type="molecule type" value="Genomic_DNA"/>
</dbReference>
<keyword evidence="2" id="KW-1185">Reference proteome</keyword>
<evidence type="ECO:0000313" key="2">
    <source>
        <dbReference type="Proteomes" id="UP001239795"/>
    </source>
</evidence>
<dbReference type="Proteomes" id="UP001239795">
    <property type="component" value="Unassembled WGS sequence"/>
</dbReference>
<dbReference type="AlphaFoldDB" id="A0AAI9UJ40"/>
<organism evidence="1 2">
    <name type="scientific">Colletotrichum melonis</name>
    <dbReference type="NCBI Taxonomy" id="1209925"/>
    <lineage>
        <taxon>Eukaryota</taxon>
        <taxon>Fungi</taxon>
        <taxon>Dikarya</taxon>
        <taxon>Ascomycota</taxon>
        <taxon>Pezizomycotina</taxon>
        <taxon>Sordariomycetes</taxon>
        <taxon>Hypocreomycetidae</taxon>
        <taxon>Glomerellales</taxon>
        <taxon>Glomerellaceae</taxon>
        <taxon>Colletotrichum</taxon>
        <taxon>Colletotrichum acutatum species complex</taxon>
    </lineage>
</organism>
<gene>
    <name evidence="1" type="ORF">CMEL01_15349</name>
</gene>
<protein>
    <submittedName>
        <fullName evidence="1">Uncharacterized protein</fullName>
    </submittedName>
</protein>
<accession>A0AAI9UJ40</accession>